<dbReference type="AlphaFoldDB" id="A0A1Y2GA66"/>
<feature type="compositionally biased region" description="Basic and acidic residues" evidence="1">
    <location>
        <begin position="523"/>
        <end position="545"/>
    </location>
</feature>
<dbReference type="OrthoDB" id="2439983at2759"/>
<dbReference type="Proteomes" id="UP000193648">
    <property type="component" value="Unassembled WGS sequence"/>
</dbReference>
<protein>
    <recommendedName>
        <fullName evidence="4">F-box domain-containing protein</fullName>
    </recommendedName>
</protein>
<evidence type="ECO:0000256" key="1">
    <source>
        <dbReference type="SAM" id="MobiDB-lite"/>
    </source>
</evidence>
<keyword evidence="3" id="KW-1185">Reference proteome</keyword>
<name>A0A1Y2GA66_9FUNG</name>
<dbReference type="EMBL" id="MCFF01000057">
    <property type="protein sequence ID" value="ORZ04429.1"/>
    <property type="molecule type" value="Genomic_DNA"/>
</dbReference>
<dbReference type="GeneID" id="33571337"/>
<evidence type="ECO:0008006" key="4">
    <source>
        <dbReference type="Google" id="ProtNLM"/>
    </source>
</evidence>
<organism evidence="2 3">
    <name type="scientific">Lobosporangium transversale</name>
    <dbReference type="NCBI Taxonomy" id="64571"/>
    <lineage>
        <taxon>Eukaryota</taxon>
        <taxon>Fungi</taxon>
        <taxon>Fungi incertae sedis</taxon>
        <taxon>Mucoromycota</taxon>
        <taxon>Mortierellomycotina</taxon>
        <taxon>Mortierellomycetes</taxon>
        <taxon>Mortierellales</taxon>
        <taxon>Mortierellaceae</taxon>
        <taxon>Lobosporangium</taxon>
    </lineage>
</organism>
<evidence type="ECO:0000313" key="3">
    <source>
        <dbReference type="Proteomes" id="UP000193648"/>
    </source>
</evidence>
<proteinExistence type="predicted"/>
<comment type="caution">
    <text evidence="2">The sequence shown here is derived from an EMBL/GenBank/DDBJ whole genome shotgun (WGS) entry which is preliminary data.</text>
</comment>
<accession>A0A1Y2GA66</accession>
<reference evidence="2 3" key="1">
    <citation type="submission" date="2016-07" db="EMBL/GenBank/DDBJ databases">
        <title>Pervasive Adenine N6-methylation of Active Genes in Fungi.</title>
        <authorList>
            <consortium name="DOE Joint Genome Institute"/>
            <person name="Mondo S.J."/>
            <person name="Dannebaum R.O."/>
            <person name="Kuo R.C."/>
            <person name="Labutti K."/>
            <person name="Haridas S."/>
            <person name="Kuo A."/>
            <person name="Salamov A."/>
            <person name="Ahrendt S.R."/>
            <person name="Lipzen A."/>
            <person name="Sullivan W."/>
            <person name="Andreopoulos W.B."/>
            <person name="Clum A."/>
            <person name="Lindquist E."/>
            <person name="Daum C."/>
            <person name="Ramamoorthy G.K."/>
            <person name="Gryganskyi A."/>
            <person name="Culley D."/>
            <person name="Magnuson J.K."/>
            <person name="James T.Y."/>
            <person name="O'Malley M.A."/>
            <person name="Stajich J.E."/>
            <person name="Spatafora J.W."/>
            <person name="Visel A."/>
            <person name="Grigoriev I.V."/>
        </authorList>
    </citation>
    <scope>NUCLEOTIDE SEQUENCE [LARGE SCALE GENOMIC DNA]</scope>
    <source>
        <strain evidence="2 3">NRRL 3116</strain>
    </source>
</reference>
<evidence type="ECO:0000313" key="2">
    <source>
        <dbReference type="EMBL" id="ORZ04429.1"/>
    </source>
</evidence>
<feature type="compositionally biased region" description="Basic and acidic residues" evidence="1">
    <location>
        <begin position="565"/>
        <end position="588"/>
    </location>
</feature>
<sequence>MPLSIFDLPHILEQISVGLSRQDILSCSLVCYSWSRVFGPLCWRHFEAPQVDYVKVFSNPELTEIFQNRAPTIQTLTIKYSDKMWPLVHYFRQNPGVLSNNSNLTRFVFELNQSLSYVYDEFNGLGMMFQLLSMTESHLVHLVIHSSGFPIHLRALLNDSRQRFPLLRKLRTMEIKSTSVDSYYHSYLPAPSLAILLRYCPESLESLVIDFPMRGANEGVWGQDIQSFWSDATATNIRHLRLPKMLRWSEQSIIIPFLRLRCPELRTLETIPSIRASEGGAVAEALSFHCMKLEHMIFEDIRPEVLPLYAQIIRSCHQGLRSLTVKGYVHDAREVVRAIAQGPSARTITKIVWTGGGGFNGGLDLNILLESCSSLERLETGVGATGSIWIRDEPLPRSLFSTSSSTSTALITTLPDPKKIIFWACYATLTHLDVIFSLDTTVTDEERFRQQIEHTYRKIGQLEALEELRLGCNCRCYGPKLVNCMHYSFNAVNGAREIVDHFQFSGDPYAIAAADAVKSAEAAEKAATEEKEKEEGEGEKAKEKGITITVAPETEKGLPAEVDLDSEHDVKEKSDDKESDIKDKKESDVKEDEIEGESKAIARRLKVREIAKELWESESDKAILDMTLATGIGHLAGLKRLRFLCVARIKGHRIGYPELEWMRANWPQLKEIRGVRNTRIVDWIKESWPGVQAWYLAVPHV</sequence>
<dbReference type="RefSeq" id="XP_021876537.1">
    <property type="nucleotide sequence ID" value="XM_022029494.1"/>
</dbReference>
<feature type="region of interest" description="Disordered" evidence="1">
    <location>
        <begin position="523"/>
        <end position="592"/>
    </location>
</feature>
<gene>
    <name evidence="2" type="ORF">BCR41DRAFT_414227</name>
</gene>
<dbReference type="InParanoid" id="A0A1Y2GA66"/>